<dbReference type="InterPro" id="IPR024169">
    <property type="entry name" value="SP_NH2Trfase/AEP_transaminase"/>
</dbReference>
<comment type="caution">
    <text evidence="11">The sequence shown here is derived from an EMBL/GenBank/DDBJ whole genome shotgun (WGS) entry which is preliminary data.</text>
</comment>
<dbReference type="Gene3D" id="3.90.1150.10">
    <property type="entry name" value="Aspartate Aminotransferase, domain 1"/>
    <property type="match status" value="1"/>
</dbReference>
<evidence type="ECO:0000256" key="4">
    <source>
        <dbReference type="ARBA" id="ARBA00022679"/>
    </source>
</evidence>
<dbReference type="InterPro" id="IPR020578">
    <property type="entry name" value="Aminotrans_V_PyrdxlP_BS"/>
</dbReference>
<dbReference type="InterPro" id="IPR000192">
    <property type="entry name" value="Aminotrans_V_dom"/>
</dbReference>
<evidence type="ECO:0000256" key="2">
    <source>
        <dbReference type="ARBA" id="ARBA00009236"/>
    </source>
</evidence>
<dbReference type="Pfam" id="PF00266">
    <property type="entry name" value="Aminotran_5"/>
    <property type="match status" value="1"/>
</dbReference>
<keyword evidence="4" id="KW-0808">Transferase</keyword>
<dbReference type="STRING" id="318464.IO99_18615"/>
<dbReference type="PROSITE" id="PS00595">
    <property type="entry name" value="AA_TRANSFER_CLASS_5"/>
    <property type="match status" value="1"/>
</dbReference>
<dbReference type="PANTHER" id="PTHR21152">
    <property type="entry name" value="AMINOTRANSFERASE CLASS V"/>
    <property type="match status" value="1"/>
</dbReference>
<evidence type="ECO:0000259" key="10">
    <source>
        <dbReference type="Pfam" id="PF00266"/>
    </source>
</evidence>
<gene>
    <name evidence="11" type="ORF">IO99_18615</name>
</gene>
<name>A0A084J756_9CLOT</name>
<evidence type="ECO:0000256" key="7">
    <source>
        <dbReference type="PIRSR" id="PIRSR000524-50"/>
    </source>
</evidence>
<dbReference type="eggNOG" id="COG0075">
    <property type="taxonomic scope" value="Bacteria"/>
</dbReference>
<protein>
    <recommendedName>
        <fullName evidence="10">Aminotransferase class V domain-containing protein</fullName>
    </recommendedName>
</protein>
<sequence length="381" mass="42753">MNKPYVFTPGPTNVRENVRLARAIETTNPDLDKDFYDFYRETCNRIGEILNTEKDVFILSGEGILGLEAACASLTEVGDRVLIIDNGVFGEGFADFVKIYGGIPVLYSVDRKREVDVEHLREFLDKDSNFKYATVVHCDTPSGVLNDISKICPMLKEYGILTVVDSVAAMGGEPINVDEWDIDIALGGSQKAFSAPPGLTIVTVSDDADKAMRIRNTPIVGFYCNLTIWKGYYDKKWFPYTMPISDIYGFRVAIDNILEEGIENVHNRHKNIAVATRNALTSYGLKLYLDSGFSSTVTVVEPPTGIEANKLINYIRDNYNLLISGSFDYLENKVIRIGHMGENSRIDKILFVLNTLDKSLNELGYKSKVNIIEEFNKYIIL</sequence>
<keyword evidence="5 7" id="KW-0663">Pyridoxal phosphate</keyword>
<dbReference type="RefSeq" id="WP_035135854.1">
    <property type="nucleotide sequence ID" value="NZ_JPMD01000068.1"/>
</dbReference>
<evidence type="ECO:0000256" key="9">
    <source>
        <dbReference type="RuleBase" id="RU004504"/>
    </source>
</evidence>
<dbReference type="EMBL" id="JPMD01000068">
    <property type="protein sequence ID" value="KEZ84790.1"/>
    <property type="molecule type" value="Genomic_DNA"/>
</dbReference>
<proteinExistence type="inferred from homology"/>
<evidence type="ECO:0000256" key="6">
    <source>
        <dbReference type="PIRSR" id="PIRSR000524-1"/>
    </source>
</evidence>
<dbReference type="InterPro" id="IPR015424">
    <property type="entry name" value="PyrdxlP-dep_Trfase"/>
</dbReference>
<dbReference type="GO" id="GO:0004760">
    <property type="term" value="F:L-serine-pyruvate transaminase activity"/>
    <property type="evidence" value="ECO:0007669"/>
    <property type="project" value="TreeGrafter"/>
</dbReference>
<dbReference type="Gene3D" id="3.40.640.10">
    <property type="entry name" value="Type I PLP-dependent aspartate aminotransferase-like (Major domain)"/>
    <property type="match status" value="1"/>
</dbReference>
<keyword evidence="3" id="KW-0032">Aminotransferase</keyword>
<feature type="binding site" evidence="6">
    <location>
        <position position="336"/>
    </location>
    <ligand>
        <name>substrate</name>
    </ligand>
</feature>
<evidence type="ECO:0000256" key="5">
    <source>
        <dbReference type="ARBA" id="ARBA00022898"/>
    </source>
</evidence>
<evidence type="ECO:0000256" key="8">
    <source>
        <dbReference type="RuleBase" id="RU004075"/>
    </source>
</evidence>
<comment type="cofactor">
    <cofactor evidence="1 7 9">
        <name>pyridoxal 5'-phosphate</name>
        <dbReference type="ChEBI" id="CHEBI:597326"/>
    </cofactor>
</comment>
<evidence type="ECO:0000313" key="11">
    <source>
        <dbReference type="EMBL" id="KEZ84790.1"/>
    </source>
</evidence>
<dbReference type="Proteomes" id="UP000028542">
    <property type="component" value="Unassembled WGS sequence"/>
</dbReference>
<accession>A0A084J756</accession>
<dbReference type="PIRSF" id="PIRSF000524">
    <property type="entry name" value="SPT"/>
    <property type="match status" value="1"/>
</dbReference>
<feature type="modified residue" description="N6-(pyridoxal phosphate)lysine" evidence="7">
    <location>
        <position position="191"/>
    </location>
</feature>
<feature type="domain" description="Aminotransferase class V" evidence="10">
    <location>
        <begin position="29"/>
        <end position="284"/>
    </location>
</feature>
<dbReference type="AlphaFoldDB" id="A0A084J756"/>
<comment type="similarity">
    <text evidence="2 8">Belongs to the class-V pyridoxal-phosphate-dependent aminotransferase family.</text>
</comment>
<keyword evidence="12" id="KW-1185">Reference proteome</keyword>
<dbReference type="FunFam" id="3.40.640.10:FF:000172">
    <property type="entry name" value="Pyridoxal phosphate-dependent aminotransferase"/>
    <property type="match status" value="1"/>
</dbReference>
<evidence type="ECO:0000256" key="1">
    <source>
        <dbReference type="ARBA" id="ARBA00001933"/>
    </source>
</evidence>
<organism evidence="11 12">
    <name type="scientific">Clostridium sulfidigenes</name>
    <dbReference type="NCBI Taxonomy" id="318464"/>
    <lineage>
        <taxon>Bacteria</taxon>
        <taxon>Bacillati</taxon>
        <taxon>Bacillota</taxon>
        <taxon>Clostridia</taxon>
        <taxon>Eubacteriales</taxon>
        <taxon>Clostridiaceae</taxon>
        <taxon>Clostridium</taxon>
    </lineage>
</organism>
<dbReference type="GO" id="GO:0008453">
    <property type="term" value="F:alanine-glyoxylate transaminase activity"/>
    <property type="evidence" value="ECO:0007669"/>
    <property type="project" value="TreeGrafter"/>
</dbReference>
<dbReference type="InterPro" id="IPR015422">
    <property type="entry name" value="PyrdxlP-dep_Trfase_small"/>
</dbReference>
<dbReference type="PANTHER" id="PTHR21152:SF24">
    <property type="entry name" value="ALANINE--GLYOXYLATE AMINOTRANSFERASE 1"/>
    <property type="match status" value="1"/>
</dbReference>
<dbReference type="GO" id="GO:0019265">
    <property type="term" value="P:glycine biosynthetic process, by transamination of glyoxylate"/>
    <property type="evidence" value="ECO:0007669"/>
    <property type="project" value="TreeGrafter"/>
</dbReference>
<dbReference type="SUPFAM" id="SSF53383">
    <property type="entry name" value="PLP-dependent transferases"/>
    <property type="match status" value="1"/>
</dbReference>
<evidence type="ECO:0000313" key="12">
    <source>
        <dbReference type="Proteomes" id="UP000028542"/>
    </source>
</evidence>
<dbReference type="InterPro" id="IPR015421">
    <property type="entry name" value="PyrdxlP-dep_Trfase_major"/>
</dbReference>
<evidence type="ECO:0000256" key="3">
    <source>
        <dbReference type="ARBA" id="ARBA00022576"/>
    </source>
</evidence>
<reference evidence="11 12" key="1">
    <citation type="submission" date="2014-07" db="EMBL/GenBank/DDBJ databases">
        <title>Draft genome of Clostridium sulfidigenes 113A isolated from sediments associated with methane hydrate from Krishna Godavari basin.</title>
        <authorList>
            <person name="Honkalas V.S."/>
            <person name="Dabir A.P."/>
            <person name="Arora P."/>
            <person name="Dhakephalkar P.K."/>
        </authorList>
    </citation>
    <scope>NUCLEOTIDE SEQUENCE [LARGE SCALE GENOMIC DNA]</scope>
    <source>
        <strain evidence="11 12">113A</strain>
    </source>
</reference>